<dbReference type="EMBL" id="JAEPBG010000006">
    <property type="protein sequence ID" value="MBK4736172.1"/>
    <property type="molecule type" value="Genomic_DNA"/>
</dbReference>
<gene>
    <name evidence="2" type="ORF">JJB74_16235</name>
</gene>
<feature type="transmembrane region" description="Helical" evidence="1">
    <location>
        <begin position="31"/>
        <end position="49"/>
    </location>
</feature>
<keyword evidence="2" id="KW-0378">Hydrolase</keyword>
<evidence type="ECO:0000313" key="3">
    <source>
        <dbReference type="Proteomes" id="UP000622890"/>
    </source>
</evidence>
<keyword evidence="1" id="KW-0812">Transmembrane</keyword>
<dbReference type="AlphaFoldDB" id="A0A934SZZ0"/>
<evidence type="ECO:0000313" key="2">
    <source>
        <dbReference type="EMBL" id="MBK4736172.1"/>
    </source>
</evidence>
<keyword evidence="3" id="KW-1185">Reference proteome</keyword>
<feature type="transmembrane region" description="Helical" evidence="1">
    <location>
        <begin position="7"/>
        <end position="25"/>
    </location>
</feature>
<proteinExistence type="predicted"/>
<dbReference type="GO" id="GO:0016787">
    <property type="term" value="F:hydrolase activity"/>
    <property type="evidence" value="ECO:0007669"/>
    <property type="project" value="UniProtKB-KW"/>
</dbReference>
<organism evidence="2 3">
    <name type="scientific">Noviherbaspirillum pedocola</name>
    <dbReference type="NCBI Taxonomy" id="2801341"/>
    <lineage>
        <taxon>Bacteria</taxon>
        <taxon>Pseudomonadati</taxon>
        <taxon>Pseudomonadota</taxon>
        <taxon>Betaproteobacteria</taxon>
        <taxon>Burkholderiales</taxon>
        <taxon>Oxalobacteraceae</taxon>
        <taxon>Noviherbaspirillum</taxon>
    </lineage>
</organism>
<feature type="transmembrane region" description="Helical" evidence="1">
    <location>
        <begin position="70"/>
        <end position="88"/>
    </location>
</feature>
<dbReference type="InterPro" id="IPR007404">
    <property type="entry name" value="YdjM-like"/>
</dbReference>
<dbReference type="Proteomes" id="UP000622890">
    <property type="component" value="Unassembled WGS sequence"/>
</dbReference>
<name>A0A934SZZ0_9BURK</name>
<protein>
    <submittedName>
        <fullName evidence="2">Metal-dependent hydrolase</fullName>
    </submittedName>
</protein>
<keyword evidence="1" id="KW-1133">Transmembrane helix</keyword>
<accession>A0A934SZZ0</accession>
<keyword evidence="1" id="KW-0472">Membrane</keyword>
<comment type="caution">
    <text evidence="2">The sequence shown here is derived from an EMBL/GenBank/DDBJ whole genome shotgun (WGS) entry which is preliminary data.</text>
</comment>
<evidence type="ECO:0000256" key="1">
    <source>
        <dbReference type="SAM" id="Phobius"/>
    </source>
</evidence>
<sequence>MASRQAHVATGWAAGVIAAALVAHAGMVGPFHVWCVCAFIAGISGGTAPDWLEVAWWSRRRRLWIKHRTLTHWGVAWIALVMGSYWAMPCYPYAAVPFGFAVGGLMHLVCDTPNPYGVPWLLHRVSLNWWKSGRCDLFVVTFAWAAAVAAADMVWFRSVHVRAAIVLMQSWHPFA</sequence>
<dbReference type="RefSeq" id="WP_200593347.1">
    <property type="nucleotide sequence ID" value="NZ_JAEPBG010000006.1"/>
</dbReference>
<reference evidence="2" key="1">
    <citation type="submission" date="2021-01" db="EMBL/GenBank/DDBJ databases">
        <title>Genome sequence of strain Noviherbaspirillum sp. DKR-6.</title>
        <authorList>
            <person name="Chaudhary D.K."/>
        </authorList>
    </citation>
    <scope>NUCLEOTIDE SEQUENCE</scope>
    <source>
        <strain evidence="2">DKR-6</strain>
    </source>
</reference>
<dbReference type="Pfam" id="PF04307">
    <property type="entry name" value="YdjM"/>
    <property type="match status" value="1"/>
</dbReference>
<feature type="transmembrane region" description="Helical" evidence="1">
    <location>
        <begin position="137"/>
        <end position="156"/>
    </location>
</feature>